<dbReference type="AlphaFoldDB" id="A0A2T0R374"/>
<dbReference type="Gene3D" id="1.10.8.1080">
    <property type="match status" value="1"/>
</dbReference>
<dbReference type="PROSITE" id="PS01272">
    <property type="entry name" value="GCKR"/>
    <property type="match status" value="1"/>
</dbReference>
<dbReference type="HAMAP" id="MF_00068">
    <property type="entry name" value="MurQ"/>
    <property type="match status" value="1"/>
</dbReference>
<sequence length="296" mass="29734">MTSTDRLPTERRDPATTDLDRVGSAGVLALLHTADRAAVAAVQPLLPDLARLVDVAVAALRAGGSVHYFGAGTSGRLAVLDAAELGPTFSLEPGRVVAHVAGGARAVTEAVEGAEDDAGAGERAASDLRPGDVALGVAASGRTPWVGGALRAARRRGAVTALLANVPDPALGPLADHVLVADTGPEVLTGSTRLKAGTTAKLVLNGFSTAVMVGLGRTWSNLMVAVTATNAKLHDRAGRILVEATGLPPQEAADLLAAADGDLRTALVAALRGCPVDQARTALAAADGSVREAVQS</sequence>
<dbReference type="CDD" id="cd05007">
    <property type="entry name" value="SIS_Etherase"/>
    <property type="match status" value="1"/>
</dbReference>
<dbReference type="InterPro" id="IPR005488">
    <property type="entry name" value="Etherase_MurQ"/>
</dbReference>
<dbReference type="PROSITE" id="PS51464">
    <property type="entry name" value="SIS"/>
    <property type="match status" value="1"/>
</dbReference>
<dbReference type="InterPro" id="IPR046348">
    <property type="entry name" value="SIS_dom_sf"/>
</dbReference>
<dbReference type="Pfam" id="PF22645">
    <property type="entry name" value="GKRP_SIS_N"/>
    <property type="match status" value="1"/>
</dbReference>
<evidence type="ECO:0000313" key="5">
    <source>
        <dbReference type="EMBL" id="PRY14496.1"/>
    </source>
</evidence>
<feature type="active site" description="Proton donor" evidence="3">
    <location>
        <position position="84"/>
    </location>
</feature>
<keyword evidence="2 3" id="KW-0119">Carbohydrate metabolism</keyword>
<feature type="active site" evidence="3">
    <location>
        <position position="115"/>
    </location>
</feature>
<dbReference type="GO" id="GO:0016803">
    <property type="term" value="F:ether hydrolase activity"/>
    <property type="evidence" value="ECO:0007669"/>
    <property type="project" value="TreeGrafter"/>
</dbReference>
<keyword evidence="1 3" id="KW-0456">Lyase</keyword>
<evidence type="ECO:0000256" key="1">
    <source>
        <dbReference type="ARBA" id="ARBA00023239"/>
    </source>
</evidence>
<evidence type="ECO:0000256" key="3">
    <source>
        <dbReference type="HAMAP-Rule" id="MF_00068"/>
    </source>
</evidence>
<comment type="caution">
    <text evidence="5">The sequence shown here is derived from an EMBL/GenBank/DDBJ whole genome shotgun (WGS) entry which is preliminary data.</text>
</comment>
<feature type="domain" description="SIS" evidence="4">
    <location>
        <begin position="56"/>
        <end position="217"/>
    </location>
</feature>
<dbReference type="EC" id="4.2.1.126" evidence="3"/>
<evidence type="ECO:0000256" key="2">
    <source>
        <dbReference type="ARBA" id="ARBA00023277"/>
    </source>
</evidence>
<dbReference type="GO" id="GO:0046348">
    <property type="term" value="P:amino sugar catabolic process"/>
    <property type="evidence" value="ECO:0007669"/>
    <property type="project" value="InterPro"/>
</dbReference>
<dbReference type="PANTHER" id="PTHR10088:SF4">
    <property type="entry name" value="GLUCOKINASE REGULATORY PROTEIN"/>
    <property type="match status" value="1"/>
</dbReference>
<dbReference type="GO" id="GO:0016835">
    <property type="term" value="F:carbon-oxygen lyase activity"/>
    <property type="evidence" value="ECO:0007669"/>
    <property type="project" value="UniProtKB-UniRule"/>
</dbReference>
<dbReference type="EMBL" id="PVZF01000006">
    <property type="protein sequence ID" value="PRY14496.1"/>
    <property type="molecule type" value="Genomic_DNA"/>
</dbReference>
<dbReference type="SUPFAM" id="SSF53697">
    <property type="entry name" value="SIS domain"/>
    <property type="match status" value="1"/>
</dbReference>
<dbReference type="GO" id="GO:0009254">
    <property type="term" value="P:peptidoglycan turnover"/>
    <property type="evidence" value="ECO:0007669"/>
    <property type="project" value="TreeGrafter"/>
</dbReference>
<comment type="similarity">
    <text evidence="3">Belongs to the GCKR-like family. MurNAc-6-P etherase subfamily.</text>
</comment>
<comment type="catalytic activity">
    <reaction evidence="3">
        <text>N-acetyl-D-muramate 6-phosphate + H2O = N-acetyl-D-glucosamine 6-phosphate + (R)-lactate</text>
        <dbReference type="Rhea" id="RHEA:26410"/>
        <dbReference type="ChEBI" id="CHEBI:15377"/>
        <dbReference type="ChEBI" id="CHEBI:16004"/>
        <dbReference type="ChEBI" id="CHEBI:57513"/>
        <dbReference type="ChEBI" id="CHEBI:58722"/>
        <dbReference type="EC" id="4.2.1.126"/>
    </reaction>
</comment>
<evidence type="ECO:0000313" key="6">
    <source>
        <dbReference type="Proteomes" id="UP000238083"/>
    </source>
</evidence>
<dbReference type="InterPro" id="IPR040190">
    <property type="entry name" value="MURQ/GCKR"/>
</dbReference>
<accession>A0A2T0R374</accession>
<dbReference type="GO" id="GO:0097173">
    <property type="term" value="P:N-acetylmuramic acid catabolic process"/>
    <property type="evidence" value="ECO:0007669"/>
    <property type="project" value="UniProtKB-UniPathway"/>
</dbReference>
<dbReference type="NCBIfam" id="NF009222">
    <property type="entry name" value="PRK12570.1"/>
    <property type="match status" value="1"/>
</dbReference>
<dbReference type="OrthoDB" id="9813395at2"/>
<comment type="miscellaneous">
    <text evidence="3">A lyase-type mechanism (elimination/hydration) is suggested for the cleavage of the lactyl ether bond of MurNAc 6-phosphate, with the formation of an alpha,beta-unsaturated aldehyde intermediate with (E)-stereochemistry, followed by the syn addition of water to give product.</text>
</comment>
<dbReference type="PANTHER" id="PTHR10088">
    <property type="entry name" value="GLUCOKINASE REGULATORY PROTEIN"/>
    <property type="match status" value="1"/>
</dbReference>
<gene>
    <name evidence="3" type="primary">murQ</name>
    <name evidence="5" type="ORF">CLV37_10654</name>
</gene>
<protein>
    <recommendedName>
        <fullName evidence="3">N-acetylmuramic acid 6-phosphate etherase</fullName>
        <shortName evidence="3">MurNAc-6-P etherase</shortName>
        <ecNumber evidence="3">4.2.1.126</ecNumber>
    </recommendedName>
    <alternativeName>
        <fullName evidence="3">N-acetylmuramic acid 6-phosphate hydrolase</fullName>
    </alternativeName>
    <alternativeName>
        <fullName evidence="3">N-acetylmuramic acid 6-phosphate lyase</fullName>
    </alternativeName>
</protein>
<organism evidence="5 6">
    <name type="scientific">Kineococcus rhizosphaerae</name>
    <dbReference type="NCBI Taxonomy" id="559628"/>
    <lineage>
        <taxon>Bacteria</taxon>
        <taxon>Bacillati</taxon>
        <taxon>Actinomycetota</taxon>
        <taxon>Actinomycetes</taxon>
        <taxon>Kineosporiales</taxon>
        <taxon>Kineosporiaceae</taxon>
        <taxon>Kineococcus</taxon>
    </lineage>
</organism>
<evidence type="ECO:0000259" key="4">
    <source>
        <dbReference type="PROSITE" id="PS51464"/>
    </source>
</evidence>
<dbReference type="Proteomes" id="UP000238083">
    <property type="component" value="Unassembled WGS sequence"/>
</dbReference>
<dbReference type="InterPro" id="IPR005486">
    <property type="entry name" value="Glucokinase_regulatory_CS"/>
</dbReference>
<dbReference type="RefSeq" id="WP_106210892.1">
    <property type="nucleotide sequence ID" value="NZ_PVZF01000006.1"/>
</dbReference>
<proteinExistence type="inferred from homology"/>
<dbReference type="GO" id="GO:0097367">
    <property type="term" value="F:carbohydrate derivative binding"/>
    <property type="evidence" value="ECO:0007669"/>
    <property type="project" value="InterPro"/>
</dbReference>
<dbReference type="Gene3D" id="3.40.50.10490">
    <property type="entry name" value="Glucose-6-phosphate isomerase like protein, domain 1"/>
    <property type="match status" value="1"/>
</dbReference>
<comment type="subunit">
    <text evidence="3">Homodimer.</text>
</comment>
<reference evidence="5 6" key="1">
    <citation type="submission" date="2018-03" db="EMBL/GenBank/DDBJ databases">
        <title>Genomic Encyclopedia of Archaeal and Bacterial Type Strains, Phase II (KMG-II): from individual species to whole genera.</title>
        <authorList>
            <person name="Goeker M."/>
        </authorList>
    </citation>
    <scope>NUCLEOTIDE SEQUENCE [LARGE SCALE GENOMIC DNA]</scope>
    <source>
        <strain evidence="5 6">DSM 19711</strain>
    </source>
</reference>
<comment type="function">
    <text evidence="3">Specifically catalyzes the cleavage of the D-lactyl ether substituent of MurNAc 6-phosphate, producing GlcNAc 6-phosphate and D-lactate.</text>
</comment>
<keyword evidence="6" id="KW-1185">Reference proteome</keyword>
<comment type="pathway">
    <text evidence="3">Amino-sugar metabolism; N-acetylmuramate degradation.</text>
</comment>
<dbReference type="NCBIfam" id="NF003915">
    <property type="entry name" value="PRK05441.1"/>
    <property type="match status" value="1"/>
</dbReference>
<name>A0A2T0R374_9ACTN</name>
<dbReference type="UniPathway" id="UPA00342"/>
<dbReference type="InterPro" id="IPR001347">
    <property type="entry name" value="SIS_dom"/>
</dbReference>